<keyword evidence="7 9" id="KW-1133">Transmembrane helix</keyword>
<organism evidence="11 12">
    <name type="scientific">Syntrophus aciditrophicus (strain SB)</name>
    <dbReference type="NCBI Taxonomy" id="56780"/>
    <lineage>
        <taxon>Bacteria</taxon>
        <taxon>Pseudomonadati</taxon>
        <taxon>Thermodesulfobacteriota</taxon>
        <taxon>Syntrophia</taxon>
        <taxon>Syntrophales</taxon>
        <taxon>Syntrophaceae</taxon>
        <taxon>Syntrophus</taxon>
    </lineage>
</organism>
<dbReference type="eggNOG" id="COG1682">
    <property type="taxonomic scope" value="Bacteria"/>
</dbReference>
<accession>Q2LWP1</accession>
<dbReference type="GO" id="GO:0005886">
    <property type="term" value="C:plasma membrane"/>
    <property type="evidence" value="ECO:0007669"/>
    <property type="project" value="UniProtKB-SubCell"/>
</dbReference>
<dbReference type="PANTHER" id="PTHR30413">
    <property type="entry name" value="INNER MEMBRANE TRANSPORT PERMEASE"/>
    <property type="match status" value="1"/>
</dbReference>
<dbReference type="GO" id="GO:0015920">
    <property type="term" value="P:lipopolysaccharide transport"/>
    <property type="evidence" value="ECO:0007669"/>
    <property type="project" value="TreeGrafter"/>
</dbReference>
<dbReference type="Proteomes" id="UP000001933">
    <property type="component" value="Chromosome"/>
</dbReference>
<dbReference type="PROSITE" id="PS51012">
    <property type="entry name" value="ABC_TM2"/>
    <property type="match status" value="1"/>
</dbReference>
<dbReference type="InterPro" id="IPR047817">
    <property type="entry name" value="ABC2_TM_bact-type"/>
</dbReference>
<evidence type="ECO:0000313" key="11">
    <source>
        <dbReference type="EMBL" id="ABC78504.1"/>
    </source>
</evidence>
<name>Q2LWP1_SYNAS</name>
<comment type="subcellular location">
    <subcellularLocation>
        <location evidence="1">Cell inner membrane</location>
        <topology evidence="1">Multi-pass membrane protein</topology>
    </subcellularLocation>
    <subcellularLocation>
        <location evidence="9">Cell membrane</location>
        <topology evidence="9">Multi-pass membrane protein</topology>
    </subcellularLocation>
</comment>
<dbReference type="STRING" id="56780.SYN_02655"/>
<feature type="transmembrane region" description="Helical" evidence="9">
    <location>
        <begin position="136"/>
        <end position="163"/>
    </location>
</feature>
<keyword evidence="12" id="KW-1185">Reference proteome</keyword>
<feature type="domain" description="ABC transmembrane type-2" evidence="10">
    <location>
        <begin position="62"/>
        <end position="287"/>
    </location>
</feature>
<evidence type="ECO:0000256" key="6">
    <source>
        <dbReference type="ARBA" id="ARBA00022692"/>
    </source>
</evidence>
<keyword evidence="8 9" id="KW-0472">Membrane</keyword>
<protein>
    <recommendedName>
        <fullName evidence="9">Transport permease protein</fullName>
    </recommendedName>
</protein>
<evidence type="ECO:0000256" key="2">
    <source>
        <dbReference type="ARBA" id="ARBA00007783"/>
    </source>
</evidence>
<keyword evidence="3 9" id="KW-0813">Transport</keyword>
<dbReference type="InterPro" id="IPR013525">
    <property type="entry name" value="ABC2_TM"/>
</dbReference>
<dbReference type="InParanoid" id="Q2LWP1"/>
<sequence length="295" mass="33474">MVLGIEESSHMEIREENEGWTTVISPISGWFNFSLKELWRYRDLIALFVRRDFVAVYKQTILGPLWFLIQPLFSTIVFTVIFGRIANIPTDGIPPMLFYMAGIVSWNYFSSCLTTTSNTFIANANIFGKVYFPRLAVPISVVIVNLMTFAIQFLLFLGFLFYFYWRGVPVNLSGWILLTPLLLGQMGILGLGVGILVSSLTTKYRDLTFVVGFGTQLWMYATPIVYPMSQIPERWQWLYALNPMASLIETFRYAFLGSGSVNLAHLAVSAGMTIFILCAGIVLFSRIEKTFMDTV</sequence>
<evidence type="ECO:0000313" key="12">
    <source>
        <dbReference type="Proteomes" id="UP000001933"/>
    </source>
</evidence>
<feature type="transmembrane region" description="Helical" evidence="9">
    <location>
        <begin position="207"/>
        <end position="226"/>
    </location>
</feature>
<dbReference type="GO" id="GO:0140359">
    <property type="term" value="F:ABC-type transporter activity"/>
    <property type="evidence" value="ECO:0007669"/>
    <property type="project" value="InterPro"/>
</dbReference>
<keyword evidence="5" id="KW-0997">Cell inner membrane</keyword>
<evidence type="ECO:0000256" key="3">
    <source>
        <dbReference type="ARBA" id="ARBA00022448"/>
    </source>
</evidence>
<reference evidence="11 12" key="1">
    <citation type="journal article" date="2007" name="Proc. Natl. Acad. Sci. U.S.A.">
        <title>The genome of Syntrophus aciditrophicus: life at the thermodynamic limit of microbial growth.</title>
        <authorList>
            <person name="McInerney M.J."/>
            <person name="Rohlin L."/>
            <person name="Mouttaki H."/>
            <person name="Kim U."/>
            <person name="Krupp R.S."/>
            <person name="Rios-Hernandez L."/>
            <person name="Sieber J."/>
            <person name="Struchtemeyer C.G."/>
            <person name="Bhattacharyya A."/>
            <person name="Campbell J.W."/>
            <person name="Gunsalus R.P."/>
        </authorList>
    </citation>
    <scope>NUCLEOTIDE SEQUENCE [LARGE SCALE GENOMIC DNA]</scope>
    <source>
        <strain evidence="11 12">SB</strain>
    </source>
</reference>
<feature type="transmembrane region" description="Helical" evidence="9">
    <location>
        <begin position="97"/>
        <end position="116"/>
    </location>
</feature>
<evidence type="ECO:0000256" key="5">
    <source>
        <dbReference type="ARBA" id="ARBA00022519"/>
    </source>
</evidence>
<keyword evidence="4 9" id="KW-1003">Cell membrane</keyword>
<evidence type="ECO:0000256" key="9">
    <source>
        <dbReference type="RuleBase" id="RU361157"/>
    </source>
</evidence>
<feature type="transmembrane region" description="Helical" evidence="9">
    <location>
        <begin position="175"/>
        <end position="201"/>
    </location>
</feature>
<dbReference type="KEGG" id="sat:SYN_02655"/>
<evidence type="ECO:0000259" key="10">
    <source>
        <dbReference type="PROSITE" id="PS51012"/>
    </source>
</evidence>
<dbReference type="AlphaFoldDB" id="Q2LWP1"/>
<evidence type="ECO:0000256" key="4">
    <source>
        <dbReference type="ARBA" id="ARBA00022475"/>
    </source>
</evidence>
<gene>
    <name evidence="11" type="ORF">SYN_02655</name>
</gene>
<evidence type="ECO:0000256" key="7">
    <source>
        <dbReference type="ARBA" id="ARBA00022989"/>
    </source>
</evidence>
<dbReference type="EMBL" id="CP000252">
    <property type="protein sequence ID" value="ABC78504.1"/>
    <property type="molecule type" value="Genomic_DNA"/>
</dbReference>
<dbReference type="HOGENOM" id="CLU_060703_3_0_7"/>
<dbReference type="PANTHER" id="PTHR30413:SF8">
    <property type="entry name" value="TRANSPORT PERMEASE PROTEIN"/>
    <property type="match status" value="1"/>
</dbReference>
<proteinExistence type="inferred from homology"/>
<feature type="transmembrane region" description="Helical" evidence="9">
    <location>
        <begin position="65"/>
        <end position="85"/>
    </location>
</feature>
<keyword evidence="6 9" id="KW-0812">Transmembrane</keyword>
<comment type="similarity">
    <text evidence="2 9">Belongs to the ABC-2 integral membrane protein family.</text>
</comment>
<evidence type="ECO:0000256" key="8">
    <source>
        <dbReference type="ARBA" id="ARBA00023136"/>
    </source>
</evidence>
<evidence type="ECO:0000256" key="1">
    <source>
        <dbReference type="ARBA" id="ARBA00004429"/>
    </source>
</evidence>
<dbReference type="Pfam" id="PF01061">
    <property type="entry name" value="ABC2_membrane"/>
    <property type="match status" value="1"/>
</dbReference>
<feature type="transmembrane region" description="Helical" evidence="9">
    <location>
        <begin position="262"/>
        <end position="284"/>
    </location>
</feature>